<gene>
    <name evidence="1" type="ORF">HID58_076987</name>
</gene>
<protein>
    <submittedName>
        <fullName evidence="1">Uncharacterized protein</fullName>
    </submittedName>
</protein>
<comment type="caution">
    <text evidence="1">The sequence shown here is derived from an EMBL/GenBank/DDBJ whole genome shotgun (WGS) entry which is preliminary data.</text>
</comment>
<reference evidence="1 2" key="1">
    <citation type="submission" date="2021-05" db="EMBL/GenBank/DDBJ databases">
        <title>Genome Assembly of Synthetic Allotetraploid Brassica napus Reveals Homoeologous Exchanges between Subgenomes.</title>
        <authorList>
            <person name="Davis J.T."/>
        </authorList>
    </citation>
    <scope>NUCLEOTIDE SEQUENCE [LARGE SCALE GENOMIC DNA]</scope>
    <source>
        <strain evidence="2">cv. Da-Ae</strain>
        <tissue evidence="1">Seedling</tissue>
    </source>
</reference>
<dbReference type="EMBL" id="JAGKQM010000017">
    <property type="protein sequence ID" value="KAH0869965.1"/>
    <property type="molecule type" value="Genomic_DNA"/>
</dbReference>
<dbReference type="Proteomes" id="UP000824890">
    <property type="component" value="Unassembled WGS sequence"/>
</dbReference>
<accession>A0ABQ7YP16</accession>
<evidence type="ECO:0000313" key="2">
    <source>
        <dbReference type="Proteomes" id="UP000824890"/>
    </source>
</evidence>
<organism evidence="1 2">
    <name type="scientific">Brassica napus</name>
    <name type="common">Rape</name>
    <dbReference type="NCBI Taxonomy" id="3708"/>
    <lineage>
        <taxon>Eukaryota</taxon>
        <taxon>Viridiplantae</taxon>
        <taxon>Streptophyta</taxon>
        <taxon>Embryophyta</taxon>
        <taxon>Tracheophyta</taxon>
        <taxon>Spermatophyta</taxon>
        <taxon>Magnoliopsida</taxon>
        <taxon>eudicotyledons</taxon>
        <taxon>Gunneridae</taxon>
        <taxon>Pentapetalae</taxon>
        <taxon>rosids</taxon>
        <taxon>malvids</taxon>
        <taxon>Brassicales</taxon>
        <taxon>Brassicaceae</taxon>
        <taxon>Brassiceae</taxon>
        <taxon>Brassica</taxon>
    </lineage>
</organism>
<keyword evidence="2" id="KW-1185">Reference proteome</keyword>
<evidence type="ECO:0000313" key="1">
    <source>
        <dbReference type="EMBL" id="KAH0869965.1"/>
    </source>
</evidence>
<proteinExistence type="predicted"/>
<name>A0ABQ7YP16_BRANA</name>
<sequence>MILSRGGSPRRRRSSQPVALLDGDGALCPLLSAIRSDQRVDNVSMLGSNGVRYTICGKRAEEASSNNGLQYQNRKYNELN</sequence>